<keyword evidence="3" id="KW-1185">Reference proteome</keyword>
<dbReference type="AlphaFoldDB" id="A0ABD2ZS76"/>
<feature type="compositionally biased region" description="Gly residues" evidence="1">
    <location>
        <begin position="7"/>
        <end position="19"/>
    </location>
</feature>
<dbReference type="EMBL" id="JBJUIK010000007">
    <property type="protein sequence ID" value="KAL3522282.1"/>
    <property type="molecule type" value="Genomic_DNA"/>
</dbReference>
<proteinExistence type="predicted"/>
<evidence type="ECO:0000313" key="2">
    <source>
        <dbReference type="EMBL" id="KAL3522282.1"/>
    </source>
</evidence>
<protein>
    <submittedName>
        <fullName evidence="2">Uncharacterized protein</fullName>
    </submittedName>
</protein>
<evidence type="ECO:0000313" key="3">
    <source>
        <dbReference type="Proteomes" id="UP001630127"/>
    </source>
</evidence>
<name>A0ABD2ZS76_9GENT</name>
<dbReference type="Proteomes" id="UP001630127">
    <property type="component" value="Unassembled WGS sequence"/>
</dbReference>
<reference evidence="2 3" key="1">
    <citation type="submission" date="2024-11" db="EMBL/GenBank/DDBJ databases">
        <title>A near-complete genome assembly of Cinchona calisaya.</title>
        <authorList>
            <person name="Lian D.C."/>
            <person name="Zhao X.W."/>
            <person name="Wei L."/>
        </authorList>
    </citation>
    <scope>NUCLEOTIDE SEQUENCE [LARGE SCALE GENOMIC DNA]</scope>
    <source>
        <tissue evidence="2">Nenye</tissue>
    </source>
</reference>
<sequence>MDHGGRRGSGLRQGEGNGQGWARKAVGGVSWGLWKGKDDVGHNRRRRRIGGVGRGMTIGAARGREERKGREGYAIEAGTGKGELADWMKREKRVGVGEWERIAGKRIGGEGGAVSGMGSRRWLTAS</sequence>
<feature type="region of interest" description="Disordered" evidence="1">
    <location>
        <begin position="1"/>
        <end position="23"/>
    </location>
</feature>
<organism evidence="2 3">
    <name type="scientific">Cinchona calisaya</name>
    <dbReference type="NCBI Taxonomy" id="153742"/>
    <lineage>
        <taxon>Eukaryota</taxon>
        <taxon>Viridiplantae</taxon>
        <taxon>Streptophyta</taxon>
        <taxon>Embryophyta</taxon>
        <taxon>Tracheophyta</taxon>
        <taxon>Spermatophyta</taxon>
        <taxon>Magnoliopsida</taxon>
        <taxon>eudicotyledons</taxon>
        <taxon>Gunneridae</taxon>
        <taxon>Pentapetalae</taxon>
        <taxon>asterids</taxon>
        <taxon>lamiids</taxon>
        <taxon>Gentianales</taxon>
        <taxon>Rubiaceae</taxon>
        <taxon>Cinchonoideae</taxon>
        <taxon>Cinchoneae</taxon>
        <taxon>Cinchona</taxon>
    </lineage>
</organism>
<comment type="caution">
    <text evidence="2">The sequence shown here is derived from an EMBL/GenBank/DDBJ whole genome shotgun (WGS) entry which is preliminary data.</text>
</comment>
<evidence type="ECO:0000256" key="1">
    <source>
        <dbReference type="SAM" id="MobiDB-lite"/>
    </source>
</evidence>
<accession>A0ABD2ZS76</accession>
<gene>
    <name evidence="2" type="ORF">ACH5RR_015116</name>
</gene>